<reference evidence="8" key="1">
    <citation type="submission" date="2023-07" db="EMBL/GenBank/DDBJ databases">
        <title>Description of three actinobacteria isolated from air of manufacturing shop in a pharmaceutical factory.</title>
        <authorList>
            <person name="Zhang D.-F."/>
        </authorList>
    </citation>
    <scope>NUCLEOTIDE SEQUENCE [LARGE SCALE GENOMIC DNA]</scope>
    <source>
        <strain evidence="8">CCTCC AB 207010</strain>
    </source>
</reference>
<dbReference type="InterPro" id="IPR050217">
    <property type="entry name" value="Peroxiredoxin"/>
</dbReference>
<evidence type="ECO:0000313" key="7">
    <source>
        <dbReference type="EMBL" id="MDR5711720.1"/>
    </source>
</evidence>
<dbReference type="SUPFAM" id="SSF52833">
    <property type="entry name" value="Thioredoxin-like"/>
    <property type="match status" value="1"/>
</dbReference>
<name>A0ABU1FST7_9MICC</name>
<evidence type="ECO:0000259" key="6">
    <source>
        <dbReference type="PROSITE" id="PS51352"/>
    </source>
</evidence>
<keyword evidence="2" id="KW-0575">Peroxidase</keyword>
<organism evidence="7 8">
    <name type="scientific">Nesterenkonia flava</name>
    <dbReference type="NCBI Taxonomy" id="469799"/>
    <lineage>
        <taxon>Bacteria</taxon>
        <taxon>Bacillati</taxon>
        <taxon>Actinomycetota</taxon>
        <taxon>Actinomycetes</taxon>
        <taxon>Micrococcales</taxon>
        <taxon>Micrococcaceae</taxon>
        <taxon>Nesterenkonia</taxon>
    </lineage>
</organism>
<evidence type="ECO:0000256" key="2">
    <source>
        <dbReference type="ARBA" id="ARBA00022559"/>
    </source>
</evidence>
<evidence type="ECO:0000256" key="5">
    <source>
        <dbReference type="ARBA" id="ARBA00023284"/>
    </source>
</evidence>
<dbReference type="Gene3D" id="3.40.30.10">
    <property type="entry name" value="Glutaredoxin"/>
    <property type="match status" value="1"/>
</dbReference>
<dbReference type="PROSITE" id="PS51352">
    <property type="entry name" value="THIOREDOXIN_2"/>
    <property type="match status" value="1"/>
</dbReference>
<feature type="domain" description="Thioredoxin" evidence="6">
    <location>
        <begin position="4"/>
        <end position="162"/>
    </location>
</feature>
<dbReference type="PANTHER" id="PTHR10681">
    <property type="entry name" value="THIOREDOXIN PEROXIDASE"/>
    <property type="match status" value="1"/>
</dbReference>
<dbReference type="PIRSF" id="PIRSF000239">
    <property type="entry name" value="AHPC"/>
    <property type="match status" value="1"/>
</dbReference>
<keyword evidence="3" id="KW-0049">Antioxidant</keyword>
<dbReference type="InterPro" id="IPR036249">
    <property type="entry name" value="Thioredoxin-like_sf"/>
</dbReference>
<keyword evidence="8" id="KW-1185">Reference proteome</keyword>
<evidence type="ECO:0000256" key="3">
    <source>
        <dbReference type="ARBA" id="ARBA00022862"/>
    </source>
</evidence>
<dbReference type="Pfam" id="PF00578">
    <property type="entry name" value="AhpC-TSA"/>
    <property type="match status" value="1"/>
</dbReference>
<sequence>MSHLLPGQPAPRFTARTQHGETLTLEELAGRPVLVMFYPYAFSRVCTSELQAMAARAPEVRDSGAEVLAVSCDAVHTLRAYGAELSSGLPAGEVELPFRLISDFWPHGELAQAYGVLNSATGAPERTSIILDAQLLVRHVIASPAGQARDLEQTLQLLRGLS</sequence>
<comment type="caution">
    <text evidence="7">The sequence shown here is derived from an EMBL/GenBank/DDBJ whole genome shotgun (WGS) entry which is preliminary data.</text>
</comment>
<dbReference type="RefSeq" id="WP_310537100.1">
    <property type="nucleotide sequence ID" value="NZ_BAAAOC010000023.1"/>
</dbReference>
<dbReference type="InterPro" id="IPR000866">
    <property type="entry name" value="AhpC/TSA"/>
</dbReference>
<evidence type="ECO:0000313" key="8">
    <source>
        <dbReference type="Proteomes" id="UP001260872"/>
    </source>
</evidence>
<protein>
    <submittedName>
        <fullName evidence="7">Redoxin domain-containing protein</fullName>
    </submittedName>
</protein>
<evidence type="ECO:0000256" key="4">
    <source>
        <dbReference type="ARBA" id="ARBA00023002"/>
    </source>
</evidence>
<dbReference type="EMBL" id="JAVKGT010000012">
    <property type="protein sequence ID" value="MDR5711720.1"/>
    <property type="molecule type" value="Genomic_DNA"/>
</dbReference>
<dbReference type="InterPro" id="IPR013766">
    <property type="entry name" value="Thioredoxin_domain"/>
</dbReference>
<proteinExistence type="inferred from homology"/>
<keyword evidence="4" id="KW-0560">Oxidoreductase</keyword>
<comment type="similarity">
    <text evidence="1">Belongs to the peroxiredoxin family. AhpC/Prx1 subfamily.</text>
</comment>
<keyword evidence="5" id="KW-0676">Redox-active center</keyword>
<accession>A0ABU1FST7</accession>
<gene>
    <name evidence="7" type="ORF">RH857_06175</name>
</gene>
<evidence type="ECO:0000256" key="1">
    <source>
        <dbReference type="ARBA" id="ARBA00009796"/>
    </source>
</evidence>
<dbReference type="Proteomes" id="UP001260872">
    <property type="component" value="Unassembled WGS sequence"/>
</dbReference>
<dbReference type="InterPro" id="IPR024706">
    <property type="entry name" value="Peroxiredoxin_AhpC-typ"/>
</dbReference>
<dbReference type="PANTHER" id="PTHR10681:SF121">
    <property type="entry name" value="ALKYL HYDROPEROXIDE REDUCTASE C"/>
    <property type="match status" value="1"/>
</dbReference>